<protein>
    <recommendedName>
        <fullName evidence="3">MULE transposase domain-containing protein</fullName>
    </recommendedName>
</protein>
<organism evidence="1 2">
    <name type="scientific">Molorchus minor</name>
    <dbReference type="NCBI Taxonomy" id="1323400"/>
    <lineage>
        <taxon>Eukaryota</taxon>
        <taxon>Metazoa</taxon>
        <taxon>Ecdysozoa</taxon>
        <taxon>Arthropoda</taxon>
        <taxon>Hexapoda</taxon>
        <taxon>Insecta</taxon>
        <taxon>Pterygota</taxon>
        <taxon>Neoptera</taxon>
        <taxon>Endopterygota</taxon>
        <taxon>Coleoptera</taxon>
        <taxon>Polyphaga</taxon>
        <taxon>Cucujiformia</taxon>
        <taxon>Chrysomeloidea</taxon>
        <taxon>Cerambycidae</taxon>
        <taxon>Lamiinae</taxon>
        <taxon>Monochamini</taxon>
        <taxon>Molorchus</taxon>
    </lineage>
</organism>
<evidence type="ECO:0008006" key="3">
    <source>
        <dbReference type="Google" id="ProtNLM"/>
    </source>
</evidence>
<proteinExistence type="predicted"/>
<name>A0ABQ9JRV3_9CUCU</name>
<evidence type="ECO:0000313" key="2">
    <source>
        <dbReference type="Proteomes" id="UP001162164"/>
    </source>
</evidence>
<reference evidence="1" key="1">
    <citation type="journal article" date="2023" name="Insect Mol. Biol.">
        <title>Genome sequencing provides insights into the evolution of gene families encoding plant cell wall-degrading enzymes in longhorned beetles.</title>
        <authorList>
            <person name="Shin N.R."/>
            <person name="Okamura Y."/>
            <person name="Kirsch R."/>
            <person name="Pauchet Y."/>
        </authorList>
    </citation>
    <scope>NUCLEOTIDE SEQUENCE</scope>
    <source>
        <strain evidence="1">MMC_N1</strain>
    </source>
</reference>
<accession>A0ABQ9JRV3</accession>
<dbReference type="EMBL" id="JAPWTJ010000216">
    <property type="protein sequence ID" value="KAJ8980986.1"/>
    <property type="molecule type" value="Genomic_DNA"/>
</dbReference>
<evidence type="ECO:0000313" key="1">
    <source>
        <dbReference type="EMBL" id="KAJ8980986.1"/>
    </source>
</evidence>
<dbReference type="Proteomes" id="UP001162164">
    <property type="component" value="Unassembled WGS sequence"/>
</dbReference>
<sequence length="167" mass="20027">MQDSLVQEWPELKSEDYMLAIMTDAQSRVGTINVDVFMSDMAEQFANAWLEVMNSPKLRLYCTWHVDQAWRKNLHKIKTKEKQVTVYKQLRTVLQETDVLAFDKMLEALYVSLYEDKDTNDFAEYFKIYYMKNPTLWAYCHKNWCRNKHKYVPRNNAPNFKTNIFQG</sequence>
<keyword evidence="2" id="KW-1185">Reference proteome</keyword>
<gene>
    <name evidence="1" type="ORF">NQ317_019170</name>
</gene>
<comment type="caution">
    <text evidence="1">The sequence shown here is derived from an EMBL/GenBank/DDBJ whole genome shotgun (WGS) entry which is preliminary data.</text>
</comment>